<dbReference type="InterPro" id="IPR036291">
    <property type="entry name" value="NAD(P)-bd_dom_sf"/>
</dbReference>
<dbReference type="Gene3D" id="3.40.50.720">
    <property type="entry name" value="NAD(P)-binding Rossmann-like Domain"/>
    <property type="match status" value="1"/>
</dbReference>
<evidence type="ECO:0000313" key="3">
    <source>
        <dbReference type="Proteomes" id="UP000054845"/>
    </source>
</evidence>
<keyword evidence="3" id="KW-1185">Reference proteome</keyword>
<dbReference type="STRING" id="401625.A0A0P1BI46"/>
<feature type="region of interest" description="Disordered" evidence="1">
    <location>
        <begin position="309"/>
        <end position="328"/>
    </location>
</feature>
<name>A0A0P1BI46_9BASI</name>
<proteinExistence type="predicted"/>
<dbReference type="AlphaFoldDB" id="A0A0P1BI46"/>
<protein>
    <submittedName>
        <fullName evidence="2">NAD(P)-binding domain</fullName>
    </submittedName>
</protein>
<evidence type="ECO:0000313" key="2">
    <source>
        <dbReference type="EMBL" id="CEH15664.1"/>
    </source>
</evidence>
<organism evidence="2 3">
    <name type="scientific">Ceraceosorus bombacis</name>
    <dbReference type="NCBI Taxonomy" id="401625"/>
    <lineage>
        <taxon>Eukaryota</taxon>
        <taxon>Fungi</taxon>
        <taxon>Dikarya</taxon>
        <taxon>Basidiomycota</taxon>
        <taxon>Ustilaginomycotina</taxon>
        <taxon>Exobasidiomycetes</taxon>
        <taxon>Ceraceosorales</taxon>
        <taxon>Ceraceosoraceae</taxon>
        <taxon>Ceraceosorus</taxon>
    </lineage>
</organism>
<dbReference type="SUPFAM" id="SSF51735">
    <property type="entry name" value="NAD(P)-binding Rossmann-fold domains"/>
    <property type="match status" value="1"/>
</dbReference>
<dbReference type="PANTHER" id="PTHR40129">
    <property type="entry name" value="KETOPANTOATE REDUCTASE N-TERMINAL DOMAIN-CONTAINING PROTEIN"/>
    <property type="match status" value="1"/>
</dbReference>
<dbReference type="OrthoDB" id="674948at2759"/>
<reference evidence="2 3" key="1">
    <citation type="submission" date="2014-09" db="EMBL/GenBank/DDBJ databases">
        <authorList>
            <person name="Magalhaes I.L.F."/>
            <person name="Oliveira U."/>
            <person name="Santos F.R."/>
            <person name="Vidigal T.H.D.A."/>
            <person name="Brescovit A.D."/>
            <person name="Santos A.J."/>
        </authorList>
    </citation>
    <scope>NUCLEOTIDE SEQUENCE [LARGE SCALE GENOMIC DNA]</scope>
</reference>
<evidence type="ECO:0000256" key="1">
    <source>
        <dbReference type="SAM" id="MobiDB-lite"/>
    </source>
</evidence>
<dbReference type="EMBL" id="CCYA01000272">
    <property type="protein sequence ID" value="CEH15664.1"/>
    <property type="molecule type" value="Genomic_DNA"/>
</dbReference>
<dbReference type="Proteomes" id="UP000054845">
    <property type="component" value="Unassembled WGS sequence"/>
</dbReference>
<sequence length="363" mass="39882">MSCLPFSLTDLLLGPSSSSSDSNEAVDLLLLGSGWTGSFLVPQALEASLRVAYTTRAGASGSIAFHFDAASDDVEPFRVLPDANTVLIVFPFYEEIAVKRLVSGYLDSREASEKMTTRFIALGSTGIWDYGPTAQAQAQFAPLSASAHPLLARCLDKPKLSSSPWQDRHSPHVGVPRGRAEDYLLSLSHGPNDIRPHPIPTSVLNLSGLWGHGRSPRRFIARLAPAKESIRSLTSVHFVHGRDVARAVLAMHGQWAKANGQRWLLTNERVYDMWDLISQWGNAGEEGRDHPPRGPQAQWIQELIRESRGAPPLDEQGNKKPRHPNVDGVIRSLPRSVEQLGHALDGTDFWSTFDLAPDVPWVD</sequence>
<accession>A0A0P1BI46</accession>
<dbReference type="PANTHER" id="PTHR40129:SF2">
    <property type="entry name" value="KETOPANTOATE REDUCTASE N-TERMINAL DOMAIN-CONTAINING PROTEIN"/>
    <property type="match status" value="1"/>
</dbReference>